<keyword evidence="2" id="KW-1185">Reference proteome</keyword>
<sequence length="1405" mass="160332">MHPEQDPSPSPSPFPSPNPSSFLRDISNFKTPKTSFQNPNPNPNPLFFTASKQTAFSSTTTPSSSASALRRRRTSALPSRSKAARCLKALELEQSQSSRKAQIRRQKSVEAQSRSISVWLNFLFRNPRLCGCDAFVWNGADKSESVEGVAGRKKRESLKGGPRVGTDRAWRSPKRQRPAVDAGFSAGKAVLGFASLEASLRGVCSFEDLVERMGMYLSPDSQNEVLSVMSRVVKNIDEGRLRMKAHCPIVTDVGLKEKSTRVLMCYNLTWLRIGMHIVFGGDSLLPSEDGNSDQDGLFLNMIIEKQFFSHSDLAKSFSYNKLVEGLYRPGYFEALGSVILKRFLLLVLILDRAKCQSTLPLKYGIDGKDGGSPLLFNCKSHIKSSRQVIHEFLSKVMHGEGDLLAHLVIIGYKVLHQQTPLSEYDFSVTNLFEDLQDGVRICRAVQLLQCDSSILSKIAVPSDSRKKNLLNCGIAMQFLKQAGLPLLDEDGVSIGVEDVVNGDKELTLALLWNIFVNLQVPLLINKVLLAEEISKVKASITTSSHMEMLLEWIQAICKAFAVNVDSFASLVDGKALRYLVDYYFRNVLHVTSSLSESFDASGEHSLLHNIDNTVATYNFVLVQKVTTMLGNFPEVLQISDILENHLACNERSVIILFVFLSSVLIGRKEMDKLHIERLMGWNCCSLGARSNGNDRRLEMKPSSTSEHLLGAENGDLFNIILSPETGVLDSRTLDHDGFHEHQEECAAKVIQSHFRGSIERHSYLKMKAATLVLQAVIQAWLKATDRITTYECVRTIFQKQSPGCFKSSNIYQRYYHFMIERHTYVRIRKSVILIQRAVRKWIRQGHQWNSSNALEAKASADLLNAASIMQSYIRGRIVRSRYVLMPTKSQKIEPLYEEISAAIKIQSHWKSWCLRRDFQHQRKAIIKIQSSFRCFNVRKKFNERRQAAIEIQRFSRGYIARNKLLGHHYLHSRRLLICFPNQSRSSCVQSFQLKILLNSVLKLQLWWKRVLFLKSRIRATLLIQSHIRGWLARREAYRKLLGIVIIQSHFRGWLMRRDFLYQRKAIIKIQSSVRCFRCWKEFNQCRLATIEIQRFIRGQNTRDKLLGASSLRSKIYVVSLEGMKSTCFWNFELEILLGSVVKLQRWWRRVLYIKLKKKSVIIIQSHIRGWIARRESRQAKERIVLIQSYWRASLVRKDSREQLLDLRRRMQRSAANVDNGDRLMSRLVFALSELLSDSVSDILHTCATLAMATEHSQKCCETLVDAGAIDALLKQIRKANRSAPYQEVLKHAFSTLRNLIRYPHLAVILVNTNGSVETIFWELLRNKGEGYFVVSALLKKLCSTQEGLQAVCKLPAFLKRLNSLSEDLERKASMERRNPRLAAARGNTEHRLSEALELLQIVTNR</sequence>
<reference evidence="1 2" key="1">
    <citation type="journal article" date="2022" name="Hortic Res">
        <title>A haplotype resolved chromosomal level avocado genome allows analysis of novel avocado genes.</title>
        <authorList>
            <person name="Nath O."/>
            <person name="Fletcher S.J."/>
            <person name="Hayward A."/>
            <person name="Shaw L.M."/>
            <person name="Masouleh A.K."/>
            <person name="Furtado A."/>
            <person name="Henry R.J."/>
            <person name="Mitter N."/>
        </authorList>
    </citation>
    <scope>NUCLEOTIDE SEQUENCE [LARGE SCALE GENOMIC DNA]</scope>
    <source>
        <strain evidence="2">cv. Hass</strain>
    </source>
</reference>
<protein>
    <submittedName>
        <fullName evidence="1">Uncharacterized protein</fullName>
    </submittedName>
</protein>
<name>A0ACC2L9V0_PERAE</name>
<dbReference type="Proteomes" id="UP001234297">
    <property type="component" value="Chromosome 7"/>
</dbReference>
<proteinExistence type="predicted"/>
<gene>
    <name evidence="1" type="ORF">MRB53_023587</name>
</gene>
<comment type="caution">
    <text evidence="1">The sequence shown here is derived from an EMBL/GenBank/DDBJ whole genome shotgun (WGS) entry which is preliminary data.</text>
</comment>
<dbReference type="EMBL" id="CM056815">
    <property type="protein sequence ID" value="KAJ8630264.1"/>
    <property type="molecule type" value="Genomic_DNA"/>
</dbReference>
<evidence type="ECO:0000313" key="1">
    <source>
        <dbReference type="EMBL" id="KAJ8630264.1"/>
    </source>
</evidence>
<evidence type="ECO:0000313" key="2">
    <source>
        <dbReference type="Proteomes" id="UP001234297"/>
    </source>
</evidence>
<accession>A0ACC2L9V0</accession>
<organism evidence="1 2">
    <name type="scientific">Persea americana</name>
    <name type="common">Avocado</name>
    <dbReference type="NCBI Taxonomy" id="3435"/>
    <lineage>
        <taxon>Eukaryota</taxon>
        <taxon>Viridiplantae</taxon>
        <taxon>Streptophyta</taxon>
        <taxon>Embryophyta</taxon>
        <taxon>Tracheophyta</taxon>
        <taxon>Spermatophyta</taxon>
        <taxon>Magnoliopsida</taxon>
        <taxon>Magnoliidae</taxon>
        <taxon>Laurales</taxon>
        <taxon>Lauraceae</taxon>
        <taxon>Persea</taxon>
    </lineage>
</organism>